<dbReference type="EMBL" id="PVQB02000230">
    <property type="protein sequence ID" value="KAF4340715.1"/>
    <property type="molecule type" value="Genomic_DNA"/>
</dbReference>
<evidence type="ECO:0000313" key="2">
    <source>
        <dbReference type="EMBL" id="KAF4340715.1"/>
    </source>
</evidence>
<protein>
    <submittedName>
        <fullName evidence="2">Uncharacterized protein</fullName>
    </submittedName>
</protein>
<proteinExistence type="predicted"/>
<feature type="region of interest" description="Disordered" evidence="1">
    <location>
        <begin position="491"/>
        <end position="523"/>
    </location>
</feature>
<reference evidence="2" key="1">
    <citation type="journal article" date="2017" name="Mycologia">
        <title>Fusarium algeriense, sp. nov., a novel toxigenic crown rot pathogen of durum wheat from Algeria is nested in the Fusarium burgessii species complex.</title>
        <authorList>
            <person name="Laraba I."/>
            <person name="Keddad A."/>
            <person name="Boureghda H."/>
            <person name="Abdallah N."/>
            <person name="Vaughan M.M."/>
            <person name="Proctor R.H."/>
            <person name="Busman M."/>
            <person name="O'Donnell K."/>
        </authorList>
    </citation>
    <scope>NUCLEOTIDE SEQUENCE</scope>
    <source>
        <strain evidence="2">NRRL 25174</strain>
    </source>
</reference>
<organism evidence="2 3">
    <name type="scientific">Fusarium beomiforme</name>
    <dbReference type="NCBI Taxonomy" id="44412"/>
    <lineage>
        <taxon>Eukaryota</taxon>
        <taxon>Fungi</taxon>
        <taxon>Dikarya</taxon>
        <taxon>Ascomycota</taxon>
        <taxon>Pezizomycotina</taxon>
        <taxon>Sordariomycetes</taxon>
        <taxon>Hypocreomycetidae</taxon>
        <taxon>Hypocreales</taxon>
        <taxon>Nectriaceae</taxon>
        <taxon>Fusarium</taxon>
        <taxon>Fusarium burgessii species complex</taxon>
    </lineage>
</organism>
<reference evidence="2" key="2">
    <citation type="submission" date="2020-02" db="EMBL/GenBank/DDBJ databases">
        <title>Identification and distribution of gene clusters putatively required for synthesis of sphingolipid metabolism inhibitors in phylogenetically diverse species of the filamentous fungus Fusarium.</title>
        <authorList>
            <person name="Kim H.-S."/>
            <person name="Busman M."/>
            <person name="Brown D.W."/>
            <person name="Divon H."/>
            <person name="Uhlig S."/>
            <person name="Proctor R.H."/>
        </authorList>
    </citation>
    <scope>NUCLEOTIDE SEQUENCE</scope>
    <source>
        <strain evidence="2">NRRL 25174</strain>
    </source>
</reference>
<dbReference type="AlphaFoldDB" id="A0A9P5AL27"/>
<gene>
    <name evidence="2" type="ORF">FBEOM_5374</name>
</gene>
<sequence>MLVEELQALRDAIRPLALDPLRAAIRGQSVPKEFPHELVCKCLVAGIRSHDGFALELRGKSLHQSIERAFNARDVMSNRVPEMDKPEDIPYCFWYPDIPSQDTLRQLLKDHPTSLMRYQVGRACAAGGYVELYKELDLLPDVAIAEEARDNLPASKEIDELVMNAPSLYGVMDDYNLRLCDNPQAGASLNGDTCVRSTLDKRQLLEYSIFPPPFDITEDWCLGTTGKRLEERAIPGDTLRLLYAPLPRHLPAVDKDILILMAAFTGNIDRYARLRRPRAINGEMQCIVRGIYHDTCFARWCYEQPELAVLRKFVHARSIMNDDLTWLNNLKPGSRDDVPRIIWYPRPADLTTYLELLHLIPELKQLVAQALVVSDSPREFVRLEPELTPEIYDGITREGASCSVLFRQFIDERVSYEEEGELAEWGELVHDCHDVAPYDHLVSKEMKPHFSRALKDLTLDNIGFENRKAYPPGIKDARDLMCFMSAFPDHPRDHYQEKQDEIHSRIRGKERENSEAETPHGDV</sequence>
<dbReference type="OrthoDB" id="4360026at2759"/>
<evidence type="ECO:0000256" key="1">
    <source>
        <dbReference type="SAM" id="MobiDB-lite"/>
    </source>
</evidence>
<comment type="caution">
    <text evidence="2">The sequence shown here is derived from an EMBL/GenBank/DDBJ whole genome shotgun (WGS) entry which is preliminary data.</text>
</comment>
<dbReference type="Proteomes" id="UP000730481">
    <property type="component" value="Unassembled WGS sequence"/>
</dbReference>
<accession>A0A9P5AL27</accession>
<name>A0A9P5AL27_9HYPO</name>
<evidence type="ECO:0000313" key="3">
    <source>
        <dbReference type="Proteomes" id="UP000730481"/>
    </source>
</evidence>
<keyword evidence="3" id="KW-1185">Reference proteome</keyword>